<keyword evidence="2" id="KW-0812">Transmembrane</keyword>
<evidence type="ECO:0000256" key="1">
    <source>
        <dbReference type="ARBA" id="ARBA00004370"/>
    </source>
</evidence>
<dbReference type="GO" id="GO:0005737">
    <property type="term" value="C:cytoplasm"/>
    <property type="evidence" value="ECO:0007669"/>
    <property type="project" value="TreeGrafter"/>
</dbReference>
<comment type="subcellular location">
    <subcellularLocation>
        <location evidence="1">Membrane</location>
    </subcellularLocation>
</comment>
<dbReference type="EMBL" id="SPHZ02000007">
    <property type="protein sequence ID" value="KAF0906831.1"/>
    <property type="molecule type" value="Genomic_DNA"/>
</dbReference>
<dbReference type="OrthoDB" id="266334at2759"/>
<sequence length="111" mass="12499">MLQVPNGEAANRLELSDAEYNYAVASKGTKVLAHNNKAKDVANILGGNKDRYLRNPCSAEDMFVDVELSEETLVHTIGLANLEHYSNFRDFKLYSSPSYLEKAWELVSEQM</sequence>
<dbReference type="GO" id="GO:0034975">
    <property type="term" value="P:protein folding in endoplasmic reticulum"/>
    <property type="evidence" value="ECO:0007669"/>
    <property type="project" value="TreeGrafter"/>
</dbReference>
<dbReference type="GO" id="GO:0016020">
    <property type="term" value="C:membrane"/>
    <property type="evidence" value="ECO:0007669"/>
    <property type="project" value="UniProtKB-SubCell"/>
</dbReference>
<organism evidence="6 7">
    <name type="scientific">Oryza meyeriana var. granulata</name>
    <dbReference type="NCBI Taxonomy" id="110450"/>
    <lineage>
        <taxon>Eukaryota</taxon>
        <taxon>Viridiplantae</taxon>
        <taxon>Streptophyta</taxon>
        <taxon>Embryophyta</taxon>
        <taxon>Tracheophyta</taxon>
        <taxon>Spermatophyta</taxon>
        <taxon>Magnoliopsida</taxon>
        <taxon>Liliopsida</taxon>
        <taxon>Poales</taxon>
        <taxon>Poaceae</taxon>
        <taxon>BOP clade</taxon>
        <taxon>Oryzoideae</taxon>
        <taxon>Oryzeae</taxon>
        <taxon>Oryzinae</taxon>
        <taxon>Oryza</taxon>
        <taxon>Oryza meyeriana</taxon>
    </lineage>
</organism>
<dbReference type="PROSITE" id="PS51469">
    <property type="entry name" value="SUN"/>
    <property type="match status" value="1"/>
</dbReference>
<proteinExistence type="predicted"/>
<reference evidence="6 7" key="1">
    <citation type="submission" date="2019-11" db="EMBL/GenBank/DDBJ databases">
        <title>Whole genome sequence of Oryza granulata.</title>
        <authorList>
            <person name="Li W."/>
        </authorList>
    </citation>
    <scope>NUCLEOTIDE SEQUENCE [LARGE SCALE GENOMIC DNA]</scope>
    <source>
        <strain evidence="7">cv. Menghai</strain>
        <tissue evidence="6">Leaf</tissue>
    </source>
</reference>
<dbReference type="InterPro" id="IPR012919">
    <property type="entry name" value="SUN_dom"/>
</dbReference>
<keyword evidence="4" id="KW-0472">Membrane</keyword>
<keyword evidence="7" id="KW-1185">Reference proteome</keyword>
<evidence type="ECO:0000256" key="3">
    <source>
        <dbReference type="ARBA" id="ARBA00022989"/>
    </source>
</evidence>
<dbReference type="Proteomes" id="UP000479710">
    <property type="component" value="Unassembled WGS sequence"/>
</dbReference>
<evidence type="ECO:0000259" key="5">
    <source>
        <dbReference type="PROSITE" id="PS51469"/>
    </source>
</evidence>
<gene>
    <name evidence="6" type="ORF">E2562_013229</name>
</gene>
<name>A0A6G1D353_9ORYZ</name>
<accession>A0A6G1D353</accession>
<evidence type="ECO:0000256" key="2">
    <source>
        <dbReference type="ARBA" id="ARBA00022692"/>
    </source>
</evidence>
<dbReference type="InterPro" id="IPR045120">
    <property type="entry name" value="Suco/Slp1-like"/>
</dbReference>
<protein>
    <recommendedName>
        <fullName evidence="5">SUN domain-containing protein</fullName>
    </recommendedName>
</protein>
<evidence type="ECO:0000313" key="7">
    <source>
        <dbReference type="Proteomes" id="UP000479710"/>
    </source>
</evidence>
<dbReference type="PANTHER" id="PTHR12953">
    <property type="entry name" value="MEMBRANE PROTEIN CH1 RELATED"/>
    <property type="match status" value="1"/>
</dbReference>
<evidence type="ECO:0000313" key="6">
    <source>
        <dbReference type="EMBL" id="KAF0906831.1"/>
    </source>
</evidence>
<dbReference type="Pfam" id="PF07738">
    <property type="entry name" value="Sad1_UNC"/>
    <property type="match status" value="1"/>
</dbReference>
<comment type="caution">
    <text evidence="6">The sequence shown here is derived from an EMBL/GenBank/DDBJ whole genome shotgun (WGS) entry which is preliminary data.</text>
</comment>
<feature type="domain" description="SUN" evidence="5">
    <location>
        <begin position="1"/>
        <end position="111"/>
    </location>
</feature>
<dbReference type="AlphaFoldDB" id="A0A6G1D353"/>
<keyword evidence="3" id="KW-1133">Transmembrane helix</keyword>
<dbReference type="PANTHER" id="PTHR12953:SF3">
    <property type="entry name" value="SUN DOMAIN-CONTAINING PROTEIN 5"/>
    <property type="match status" value="1"/>
</dbReference>
<evidence type="ECO:0000256" key="4">
    <source>
        <dbReference type="ARBA" id="ARBA00023136"/>
    </source>
</evidence>